<dbReference type="Gene3D" id="3.40.1110.10">
    <property type="entry name" value="Calcium-transporting ATPase, cytoplasmic domain N"/>
    <property type="match status" value="1"/>
</dbReference>
<gene>
    <name evidence="1" type="ORF">G3M58_04740</name>
</gene>
<reference evidence="1" key="1">
    <citation type="submission" date="2020-01" db="EMBL/GenBank/DDBJ databases">
        <title>Insect and environment-associated Actinomycetes.</title>
        <authorList>
            <person name="Currrie C."/>
            <person name="Chevrette M."/>
            <person name="Carlson C."/>
            <person name="Stubbendieck R."/>
            <person name="Wendt-Pienkowski E."/>
        </authorList>
    </citation>
    <scope>NUCLEOTIDE SEQUENCE</scope>
    <source>
        <strain evidence="1">SID7499</strain>
    </source>
</reference>
<comment type="caution">
    <text evidence="1">The sequence shown here is derived from an EMBL/GenBank/DDBJ whole genome shotgun (WGS) entry which is preliminary data.</text>
</comment>
<organism evidence="1">
    <name type="scientific">Streptomyces sp. SID7499</name>
    <dbReference type="NCBI Taxonomy" id="2706086"/>
    <lineage>
        <taxon>Bacteria</taxon>
        <taxon>Bacillati</taxon>
        <taxon>Actinomycetota</taxon>
        <taxon>Actinomycetes</taxon>
        <taxon>Kitasatosporales</taxon>
        <taxon>Streptomycetaceae</taxon>
        <taxon>Streptomyces</taxon>
    </lineage>
</organism>
<feature type="non-terminal residue" evidence="1">
    <location>
        <position position="97"/>
    </location>
</feature>
<dbReference type="GO" id="GO:0000166">
    <property type="term" value="F:nucleotide binding"/>
    <property type="evidence" value="ECO:0007669"/>
    <property type="project" value="InterPro"/>
</dbReference>
<accession>A0A6G3WJX4</accession>
<feature type="non-terminal residue" evidence="1">
    <location>
        <position position="1"/>
    </location>
</feature>
<proteinExistence type="predicted"/>
<protein>
    <submittedName>
        <fullName evidence="1">Cation-translocating P-type ATPase</fullName>
    </submittedName>
</protein>
<dbReference type="AlphaFoldDB" id="A0A6G3WJX4"/>
<sequence length="97" mass="10036">GDEPAWTVTDAMPFSSARKYSGAAFTEAGGTDSVWLLGAPDVLLSEGDATLTEIEQLNEQGLRVLLLARAEGELDAPGAAAGAAPTALVVLEQRLRP</sequence>
<name>A0A6G3WJX4_9ACTN</name>
<dbReference type="InterPro" id="IPR023299">
    <property type="entry name" value="ATPase_P-typ_cyto_dom_N"/>
</dbReference>
<dbReference type="EMBL" id="JAAGMN010000486">
    <property type="protein sequence ID" value="NEE05737.1"/>
    <property type="molecule type" value="Genomic_DNA"/>
</dbReference>
<dbReference type="SUPFAM" id="SSF81660">
    <property type="entry name" value="Metal cation-transporting ATPase, ATP-binding domain N"/>
    <property type="match status" value="1"/>
</dbReference>
<evidence type="ECO:0000313" key="1">
    <source>
        <dbReference type="EMBL" id="NEE05737.1"/>
    </source>
</evidence>